<feature type="compositionally biased region" description="Polar residues" evidence="6">
    <location>
        <begin position="336"/>
        <end position="364"/>
    </location>
</feature>
<dbReference type="InterPro" id="IPR052337">
    <property type="entry name" value="SAT4-like"/>
</dbReference>
<feature type="compositionally biased region" description="Polar residues" evidence="6">
    <location>
        <begin position="387"/>
        <end position="400"/>
    </location>
</feature>
<feature type="compositionally biased region" description="Acidic residues" evidence="6">
    <location>
        <begin position="507"/>
        <end position="516"/>
    </location>
</feature>
<evidence type="ECO:0000313" key="9">
    <source>
        <dbReference type="EMBL" id="KAF3196388.1"/>
    </source>
</evidence>
<evidence type="ECO:0000313" key="11">
    <source>
        <dbReference type="EMBL" id="KAF3224341.1"/>
    </source>
</evidence>
<dbReference type="EMBL" id="WIWT01000011">
    <property type="protein sequence ID" value="KAF3218472.1"/>
    <property type="molecule type" value="Genomic_DNA"/>
</dbReference>
<accession>A0A6G1M8A1</accession>
<dbReference type="InterPro" id="IPR049326">
    <property type="entry name" value="Rhodopsin_dom_fungi"/>
</dbReference>
<dbReference type="EMBL" id="WIWS01000221">
    <property type="protein sequence ID" value="KAF3196388.1"/>
    <property type="molecule type" value="Genomic_DNA"/>
</dbReference>
<feature type="compositionally biased region" description="Polar residues" evidence="6">
    <location>
        <begin position="275"/>
        <end position="291"/>
    </location>
</feature>
<feature type="region of interest" description="Disordered" evidence="6">
    <location>
        <begin position="275"/>
        <end position="400"/>
    </location>
</feature>
<keyword evidence="3 7" id="KW-1133">Transmembrane helix</keyword>
<evidence type="ECO:0000256" key="4">
    <source>
        <dbReference type="ARBA" id="ARBA00023136"/>
    </source>
</evidence>
<dbReference type="Proteomes" id="UP000483672">
    <property type="component" value="Unassembled WGS sequence"/>
</dbReference>
<feature type="transmembrane region" description="Helical" evidence="7">
    <location>
        <begin position="39"/>
        <end position="61"/>
    </location>
</feature>
<evidence type="ECO:0000313" key="13">
    <source>
        <dbReference type="Proteomes" id="UP000483672"/>
    </source>
</evidence>
<feature type="transmembrane region" description="Helical" evidence="7">
    <location>
        <begin position="130"/>
        <end position="151"/>
    </location>
</feature>
<feature type="region of interest" description="Disordered" evidence="6">
    <location>
        <begin position="490"/>
        <end position="516"/>
    </location>
</feature>
<feature type="transmembrane region" description="Helical" evidence="7">
    <location>
        <begin position="211"/>
        <end position="231"/>
    </location>
</feature>
<evidence type="ECO:0000256" key="1">
    <source>
        <dbReference type="ARBA" id="ARBA00004141"/>
    </source>
</evidence>
<feature type="transmembrane region" description="Helical" evidence="7">
    <location>
        <begin position="181"/>
        <end position="199"/>
    </location>
</feature>
<evidence type="ECO:0000256" key="5">
    <source>
        <dbReference type="ARBA" id="ARBA00038359"/>
    </source>
</evidence>
<reference evidence="12 13" key="1">
    <citation type="submission" date="2019-06" db="EMBL/GenBank/DDBJ databases">
        <authorList>
            <person name="Palmer J.M."/>
        </authorList>
    </citation>
    <scope>NUCLEOTIDE SEQUENCE [LARGE SCALE GENOMIC DNA]</scope>
    <source>
        <strain evidence="9 12">TWF106</strain>
        <strain evidence="11 13">TWF191</strain>
        <strain evidence="10">TWF679</strain>
    </source>
</reference>
<dbReference type="PANTHER" id="PTHR33048">
    <property type="entry name" value="PTH11-LIKE INTEGRAL MEMBRANE PROTEIN (AFU_ORTHOLOGUE AFUA_5G11245)"/>
    <property type="match status" value="1"/>
</dbReference>
<name>A0A6G1M8A1_ORBOL</name>
<dbReference type="OrthoDB" id="5363178at2759"/>
<organism evidence="11 13">
    <name type="scientific">Orbilia oligospora</name>
    <name type="common">Nematode-trapping fungus</name>
    <name type="synonym">Arthrobotrys oligospora</name>
    <dbReference type="NCBI Taxonomy" id="2813651"/>
    <lineage>
        <taxon>Eukaryota</taxon>
        <taxon>Fungi</taxon>
        <taxon>Dikarya</taxon>
        <taxon>Ascomycota</taxon>
        <taxon>Pezizomycotina</taxon>
        <taxon>Orbiliomycetes</taxon>
        <taxon>Orbiliales</taxon>
        <taxon>Orbiliaceae</taxon>
        <taxon>Orbilia</taxon>
    </lineage>
</organism>
<keyword evidence="2 7" id="KW-0812">Transmembrane</keyword>
<sequence>MKKTFNRTSLFICTILSILILFLRLGLRLWHKERWNAGDTWSVIALVHIIARMVFSSYIMIWGTSFALTAGEFQNHEQDLTPTQIHHLEIGSKLNVPSRIMLVGALWSLKFVIFDFLWRIIRKLPYERPIMITYVTIIVATWIASNVLVLAECRPFHRWWQLSPNPGPCVQANRWLITYEVGNMVTDAMLLALPFPLLFMARVPWEKRIRLIALFSIGFFLLAICIVRMVQGLQHAHFQLSRTMWASIELLFATIVACSPSIYCHIRRGRESTGITNRMPTTQRGSNSSARTEYRMGKSTSHGSGNSCSIENGRSRFPGSIGGSTTSFTGGETRHSIFSNYRNSEQGSCAGSRRNSSRNPSIASRHSIISRNFSVSSSRNMSFSSSRHGNTATGANKSRMGSYTGPNFDIPTYDGEIFPGFDAFGGHERGSVSASVWTYGGVMEEGKTEGDGGKEEKGGFYMIDEEEGKGLEGIMVDTTWSQISEVDTECRPGASGIIQPPSRTITEEEEPEESGL</sequence>
<proteinExistence type="inferred from homology"/>
<dbReference type="Pfam" id="PF20684">
    <property type="entry name" value="Fung_rhodopsin"/>
    <property type="match status" value="1"/>
</dbReference>
<evidence type="ECO:0000256" key="6">
    <source>
        <dbReference type="SAM" id="MobiDB-lite"/>
    </source>
</evidence>
<dbReference type="PANTHER" id="PTHR33048:SF166">
    <property type="entry name" value="PTH11-LIKE INTEGRAL MEMBRANE PROTEIN"/>
    <property type="match status" value="1"/>
</dbReference>
<evidence type="ECO:0000313" key="10">
    <source>
        <dbReference type="EMBL" id="KAF3218472.1"/>
    </source>
</evidence>
<feature type="domain" description="Rhodopsin" evidence="8">
    <location>
        <begin position="23"/>
        <end position="264"/>
    </location>
</feature>
<evidence type="ECO:0000256" key="2">
    <source>
        <dbReference type="ARBA" id="ARBA00022692"/>
    </source>
</evidence>
<gene>
    <name evidence="9" type="ORF">TWF106_004972</name>
    <name evidence="11" type="ORF">TWF191_006124</name>
    <name evidence="10" type="ORF">TWF679_000999</name>
</gene>
<comment type="subcellular location">
    <subcellularLocation>
        <location evidence="1">Membrane</location>
        <topology evidence="1">Multi-pass membrane protein</topology>
    </subcellularLocation>
</comment>
<keyword evidence="4 7" id="KW-0472">Membrane</keyword>
<feature type="transmembrane region" description="Helical" evidence="7">
    <location>
        <begin position="6"/>
        <end position="27"/>
    </location>
</feature>
<dbReference type="Proteomes" id="UP000472727">
    <property type="component" value="Unassembled WGS sequence"/>
</dbReference>
<dbReference type="GO" id="GO:0016020">
    <property type="term" value="C:membrane"/>
    <property type="evidence" value="ECO:0007669"/>
    <property type="project" value="UniProtKB-SubCell"/>
</dbReference>
<feature type="transmembrane region" description="Helical" evidence="7">
    <location>
        <begin position="100"/>
        <end position="118"/>
    </location>
</feature>
<protein>
    <recommendedName>
        <fullName evidence="8">Rhodopsin domain-containing protein</fullName>
    </recommendedName>
</protein>
<feature type="transmembrane region" description="Helical" evidence="7">
    <location>
        <begin position="243"/>
        <end position="263"/>
    </location>
</feature>
<evidence type="ECO:0000313" key="12">
    <source>
        <dbReference type="Proteomes" id="UP000472727"/>
    </source>
</evidence>
<comment type="caution">
    <text evidence="11">The sequence shown here is derived from an EMBL/GenBank/DDBJ whole genome shotgun (WGS) entry which is preliminary data.</text>
</comment>
<dbReference type="Proteomes" id="UP000614610">
    <property type="component" value="Unassembled WGS sequence"/>
</dbReference>
<evidence type="ECO:0000259" key="8">
    <source>
        <dbReference type="Pfam" id="PF20684"/>
    </source>
</evidence>
<comment type="similarity">
    <text evidence="5">Belongs to the SAT4 family.</text>
</comment>
<evidence type="ECO:0000256" key="3">
    <source>
        <dbReference type="ARBA" id="ARBA00022989"/>
    </source>
</evidence>
<feature type="compositionally biased region" description="Low complexity" evidence="6">
    <location>
        <begin position="367"/>
        <end position="386"/>
    </location>
</feature>
<feature type="compositionally biased region" description="Polar residues" evidence="6">
    <location>
        <begin position="298"/>
        <end position="312"/>
    </location>
</feature>
<evidence type="ECO:0000256" key="7">
    <source>
        <dbReference type="SAM" id="Phobius"/>
    </source>
</evidence>
<dbReference type="AlphaFoldDB" id="A0A6G1M8A1"/>
<dbReference type="EMBL" id="WIPF01000033">
    <property type="protein sequence ID" value="KAF3224341.1"/>
    <property type="molecule type" value="Genomic_DNA"/>
</dbReference>